<organism evidence="1 2">
    <name type="scientific">Nephila pilipes</name>
    <name type="common">Giant wood spider</name>
    <name type="synonym">Nephila maculata</name>
    <dbReference type="NCBI Taxonomy" id="299642"/>
    <lineage>
        <taxon>Eukaryota</taxon>
        <taxon>Metazoa</taxon>
        <taxon>Ecdysozoa</taxon>
        <taxon>Arthropoda</taxon>
        <taxon>Chelicerata</taxon>
        <taxon>Arachnida</taxon>
        <taxon>Araneae</taxon>
        <taxon>Araneomorphae</taxon>
        <taxon>Entelegynae</taxon>
        <taxon>Araneoidea</taxon>
        <taxon>Nephilidae</taxon>
        <taxon>Nephila</taxon>
    </lineage>
</organism>
<keyword evidence="2" id="KW-1185">Reference proteome</keyword>
<reference evidence="1" key="1">
    <citation type="submission" date="2020-08" db="EMBL/GenBank/DDBJ databases">
        <title>Multicomponent nature underlies the extraordinary mechanical properties of spider dragline silk.</title>
        <authorList>
            <person name="Kono N."/>
            <person name="Nakamura H."/>
            <person name="Mori M."/>
            <person name="Yoshida Y."/>
            <person name="Ohtoshi R."/>
            <person name="Malay A.D."/>
            <person name="Moran D.A.P."/>
            <person name="Tomita M."/>
            <person name="Numata K."/>
            <person name="Arakawa K."/>
        </authorList>
    </citation>
    <scope>NUCLEOTIDE SEQUENCE</scope>
</reference>
<protein>
    <submittedName>
        <fullName evidence="1">Uncharacterized protein</fullName>
    </submittedName>
</protein>
<evidence type="ECO:0000313" key="1">
    <source>
        <dbReference type="EMBL" id="GFU21646.1"/>
    </source>
</evidence>
<dbReference type="EMBL" id="BMAW01080882">
    <property type="protein sequence ID" value="GFU21646.1"/>
    <property type="molecule type" value="Genomic_DNA"/>
</dbReference>
<name>A0A8X6QE23_NEPPI</name>
<gene>
    <name evidence="1" type="ORF">NPIL_14841</name>
</gene>
<dbReference type="AlphaFoldDB" id="A0A8X6QE23"/>
<dbReference type="OrthoDB" id="10417781at2759"/>
<comment type="caution">
    <text evidence="1">The sequence shown here is derived from an EMBL/GenBank/DDBJ whole genome shotgun (WGS) entry which is preliminary data.</text>
</comment>
<evidence type="ECO:0000313" key="2">
    <source>
        <dbReference type="Proteomes" id="UP000887013"/>
    </source>
</evidence>
<dbReference type="Proteomes" id="UP000887013">
    <property type="component" value="Unassembled WGS sequence"/>
</dbReference>
<accession>A0A8X6QE23</accession>
<sequence length="133" mass="15064">MKSSLLDFSHKAKCIYALPKSPMFRLTKTLSYALTIHYTVIFNAVCIHDLSNVGFSPVIRARGLILFGDIQHVTSDEGARIVLEVVELHVDPFPCHHSGDLSQVARCATYEESQKLVRKNARINQYCFVRRQA</sequence>
<proteinExistence type="predicted"/>